<dbReference type="Proteomes" id="UP000637720">
    <property type="component" value="Unassembled WGS sequence"/>
</dbReference>
<accession>A0A8J3B937</accession>
<dbReference type="AlphaFoldDB" id="A0A8J3B937"/>
<evidence type="ECO:0000313" key="3">
    <source>
        <dbReference type="Proteomes" id="UP000637720"/>
    </source>
</evidence>
<dbReference type="EMBL" id="BMOF01000040">
    <property type="protein sequence ID" value="GGK04383.1"/>
    <property type="molecule type" value="Genomic_DNA"/>
</dbReference>
<feature type="transmembrane region" description="Helical" evidence="1">
    <location>
        <begin position="34"/>
        <end position="56"/>
    </location>
</feature>
<proteinExistence type="predicted"/>
<keyword evidence="1" id="KW-0472">Membrane</keyword>
<reference evidence="2" key="1">
    <citation type="journal article" date="2014" name="Int. J. Syst. Evol. Microbiol.">
        <title>Complete genome sequence of Corynebacterium casei LMG S-19264T (=DSM 44701T), isolated from a smear-ripened cheese.</title>
        <authorList>
            <consortium name="US DOE Joint Genome Institute (JGI-PGF)"/>
            <person name="Walter F."/>
            <person name="Albersmeier A."/>
            <person name="Kalinowski J."/>
            <person name="Ruckert C."/>
        </authorList>
    </citation>
    <scope>NUCLEOTIDE SEQUENCE</scope>
    <source>
        <strain evidence="2">JCM 14719</strain>
    </source>
</reference>
<organism evidence="2 3">
    <name type="scientific">Calditerricola satsumensis</name>
    <dbReference type="NCBI Taxonomy" id="373054"/>
    <lineage>
        <taxon>Bacteria</taxon>
        <taxon>Bacillati</taxon>
        <taxon>Bacillota</taxon>
        <taxon>Bacilli</taxon>
        <taxon>Bacillales</taxon>
        <taxon>Bacillaceae</taxon>
        <taxon>Calditerricola</taxon>
    </lineage>
</organism>
<keyword evidence="1" id="KW-0812">Transmembrane</keyword>
<evidence type="ECO:0000313" key="2">
    <source>
        <dbReference type="EMBL" id="GGK04383.1"/>
    </source>
</evidence>
<evidence type="ECO:0000256" key="1">
    <source>
        <dbReference type="SAM" id="Phobius"/>
    </source>
</evidence>
<comment type="caution">
    <text evidence="2">The sequence shown here is derived from an EMBL/GenBank/DDBJ whole genome shotgun (WGS) entry which is preliminary data.</text>
</comment>
<keyword evidence="3" id="KW-1185">Reference proteome</keyword>
<sequence length="89" mass="9250">MISEITVIGVVMVLVGLIRSALERVLPPPVVKQYIVPLLVLGLAAVFNALNAWVFVGPTAVKEALVRGIELGAQAAGIYSLGKAVLGKS</sequence>
<feature type="transmembrane region" description="Helical" evidence="1">
    <location>
        <begin position="6"/>
        <end position="22"/>
    </location>
</feature>
<keyword evidence="1" id="KW-1133">Transmembrane helix</keyword>
<gene>
    <name evidence="2" type="ORF">GCM10007043_18050</name>
</gene>
<reference evidence="2" key="2">
    <citation type="submission" date="2020-09" db="EMBL/GenBank/DDBJ databases">
        <authorList>
            <person name="Sun Q."/>
            <person name="Ohkuma M."/>
        </authorList>
    </citation>
    <scope>NUCLEOTIDE SEQUENCE</scope>
    <source>
        <strain evidence="2">JCM 14719</strain>
    </source>
</reference>
<protein>
    <submittedName>
        <fullName evidence="2">Uncharacterized protein</fullName>
    </submittedName>
</protein>
<dbReference type="RefSeq" id="WP_157057744.1">
    <property type="nucleotide sequence ID" value="NZ_BMOF01000040.1"/>
</dbReference>
<name>A0A8J3B937_9BACI</name>